<sequence>MMDLDSKGKGIPFIFYAAYYPPLYSKLKAISLRELVEGIRKADKYTLFYHVFHPIFSSHLIPEEYSNDFAHWIAESLGDKELAELVSDIPGAEPRTIEDIRNDLIEILKPRINERRGIREFVFVSCTPIVYKTNYVANTLAEFLDLIQIIPDRALVWHFVSKRILGISKRNDFSEWLESNFGLSELAENLSKIDPQTYVYEEVLRRDIIRILERWLLR</sequence>
<dbReference type="EMBL" id="CP050869">
    <property type="protein sequence ID" value="QPG49823.1"/>
    <property type="molecule type" value="Genomic_DNA"/>
</dbReference>
<dbReference type="Pfam" id="PF19027">
    <property type="entry name" value="DUF5752"/>
    <property type="match status" value="1"/>
</dbReference>
<dbReference type="Proteomes" id="UP000594632">
    <property type="component" value="Chromosome"/>
</dbReference>
<accession>A0A7S9IIL6</accession>
<reference evidence="1 2" key="1">
    <citation type="journal article" date="2020" name="Nat. Commun.">
        <title>The structures of two archaeal type IV pili illuminate evolutionary relationships.</title>
        <authorList>
            <person name="Wang F."/>
            <person name="Baquero D.P."/>
            <person name="Su Z."/>
            <person name="Beltran L.C."/>
            <person name="Prangishvili D."/>
            <person name="Krupovic M."/>
            <person name="Egelman E.H."/>
        </authorList>
    </citation>
    <scope>NUCLEOTIDE SEQUENCE [LARGE SCALE GENOMIC DNA]</scope>
    <source>
        <strain evidence="1 2">POZ149</strain>
    </source>
</reference>
<gene>
    <name evidence="1" type="ORF">HFC64_08385</name>
</gene>
<proteinExistence type="predicted"/>
<evidence type="ECO:0000313" key="2">
    <source>
        <dbReference type="Proteomes" id="UP000594632"/>
    </source>
</evidence>
<name>A0A7S9IIL6_SACSO</name>
<dbReference type="AlphaFoldDB" id="A0A7S9IIL6"/>
<organism evidence="1 2">
    <name type="scientific">Saccharolobus solfataricus</name>
    <name type="common">Sulfolobus solfataricus</name>
    <dbReference type="NCBI Taxonomy" id="2287"/>
    <lineage>
        <taxon>Archaea</taxon>
        <taxon>Thermoproteota</taxon>
        <taxon>Thermoprotei</taxon>
        <taxon>Sulfolobales</taxon>
        <taxon>Sulfolobaceae</taxon>
        <taxon>Saccharolobus</taxon>
    </lineage>
</organism>
<evidence type="ECO:0000313" key="1">
    <source>
        <dbReference type="EMBL" id="QPG49823.1"/>
    </source>
</evidence>
<protein>
    <submittedName>
        <fullName evidence="1">Uncharacterized protein</fullName>
    </submittedName>
</protein>
<dbReference type="InterPro" id="IPR044036">
    <property type="entry name" value="DUF5752"/>
</dbReference>